<evidence type="ECO:0000256" key="1">
    <source>
        <dbReference type="SAM" id="MobiDB-lite"/>
    </source>
</evidence>
<evidence type="ECO:0000313" key="3">
    <source>
        <dbReference type="Proteomes" id="UP000183015"/>
    </source>
</evidence>
<gene>
    <name evidence="2" type="ORF">SAMN05414137_13427</name>
</gene>
<dbReference type="OrthoDB" id="5111283at2"/>
<organism evidence="2 3">
    <name type="scientific">Streptacidiphilus jiangxiensis</name>
    <dbReference type="NCBI Taxonomy" id="235985"/>
    <lineage>
        <taxon>Bacteria</taxon>
        <taxon>Bacillati</taxon>
        <taxon>Actinomycetota</taxon>
        <taxon>Actinomycetes</taxon>
        <taxon>Kitasatosporales</taxon>
        <taxon>Streptomycetaceae</taxon>
        <taxon>Streptacidiphilus</taxon>
    </lineage>
</organism>
<dbReference type="AlphaFoldDB" id="A0A1H7ZCI2"/>
<dbReference type="RefSeq" id="WP_143094740.1">
    <property type="nucleotide sequence ID" value="NZ_BBPN01000003.1"/>
</dbReference>
<evidence type="ECO:0000313" key="2">
    <source>
        <dbReference type="EMBL" id="SEM56016.1"/>
    </source>
</evidence>
<dbReference type="EMBL" id="FOAZ01000034">
    <property type="protein sequence ID" value="SEM56016.1"/>
    <property type="molecule type" value="Genomic_DNA"/>
</dbReference>
<proteinExistence type="predicted"/>
<name>A0A1H7ZCI2_STRJI</name>
<accession>A0A1H7ZCI2</accession>
<feature type="region of interest" description="Disordered" evidence="1">
    <location>
        <begin position="1"/>
        <end position="35"/>
    </location>
</feature>
<reference evidence="3" key="1">
    <citation type="submission" date="2016-10" db="EMBL/GenBank/DDBJ databases">
        <authorList>
            <person name="Varghese N."/>
        </authorList>
    </citation>
    <scope>NUCLEOTIDE SEQUENCE [LARGE SCALE GENOMIC DNA]</scope>
    <source>
        <strain evidence="3">DSM 45096 / BCRC 16803 / CGMCC 4.1857 / CIP 109030 / JCM 12277 / KCTC 19219 / NBRC 100920 / 33214</strain>
    </source>
</reference>
<feature type="region of interest" description="Disordered" evidence="1">
    <location>
        <begin position="192"/>
        <end position="218"/>
    </location>
</feature>
<protein>
    <submittedName>
        <fullName evidence="2">Uncharacterized protein</fullName>
    </submittedName>
</protein>
<dbReference type="Proteomes" id="UP000183015">
    <property type="component" value="Unassembled WGS sequence"/>
</dbReference>
<sequence length="218" mass="24179">MPDEDESNNELLRETVDVRTSGKRERLDQPEARLPCPVGHLSRNLDRCDQCSRDMPVPRCPTCDARWAGRYCEECGYDWLYVGSISQTSESMPPVGRPALREVHYAQPGHAQAVPAPGWEPDALSVAEFLKLQSEPDMVNELIASGVLGAMATSFGVVAKAALEQKTERMKAQLNAETERMRIAAENERAALREREETRRARLQARTAQAQPSSGGSE</sequence>
<keyword evidence="3" id="KW-1185">Reference proteome</keyword>
<feature type="compositionally biased region" description="Basic and acidic residues" evidence="1">
    <location>
        <begin position="11"/>
        <end position="31"/>
    </location>
</feature>